<evidence type="ECO:0000256" key="1">
    <source>
        <dbReference type="SAM" id="Phobius"/>
    </source>
</evidence>
<evidence type="ECO:0000313" key="4">
    <source>
        <dbReference type="EMBL" id="MCP2007225.1"/>
    </source>
</evidence>
<evidence type="ECO:0000313" key="6">
    <source>
        <dbReference type="Proteomes" id="UP001162889"/>
    </source>
</evidence>
<evidence type="ECO:0000313" key="5">
    <source>
        <dbReference type="Proteomes" id="UP001155901"/>
    </source>
</evidence>
<keyword evidence="1" id="KW-0812">Transmembrane</keyword>
<feature type="transmembrane region" description="Helical" evidence="1">
    <location>
        <begin position="34"/>
        <end position="54"/>
    </location>
</feature>
<proteinExistence type="predicted"/>
<sequence length="204" mass="23018">MNQDALLRLIAETGYNVGYAAKKHLATFDMVEKLPGWTGLISLVVGIYALFVPAFEEKQVAAAFIAIGVASIYLNFYAADKDKYNQAGTALTGKLHELRELYQKVKSAPAGANLDAFLADHRSIQEEALRLGIPKQLFLSDWYAHYKFFWQAQTGWMDEQLKFRLLRDKLPLGFSLFSISVSLAALVWLVRHFNTVLHIFSCQP</sequence>
<accession>A0AA41HE53</accession>
<feature type="transmembrane region" description="Helical" evidence="1">
    <location>
        <begin position="170"/>
        <end position="190"/>
    </location>
</feature>
<dbReference type="AlphaFoldDB" id="A0AA41HE53"/>
<comment type="caution">
    <text evidence="3">The sequence shown here is derived from an EMBL/GenBank/DDBJ whole genome shotgun (WGS) entry which is preliminary data.</text>
</comment>
<feature type="domain" description="SMODS and SLOG-associating 2TM effector" evidence="2">
    <location>
        <begin position="1"/>
        <end position="177"/>
    </location>
</feature>
<dbReference type="Pfam" id="PF18169">
    <property type="entry name" value="SLATT_6"/>
    <property type="match status" value="1"/>
</dbReference>
<keyword evidence="6" id="KW-1185">Reference proteome</keyword>
<reference evidence="3" key="1">
    <citation type="submission" date="2021-07" db="EMBL/GenBank/DDBJ databases">
        <title>Characterization of violacein-producing bacteria and related species.</title>
        <authorList>
            <person name="Wilson H.S."/>
            <person name="De Leon M.E."/>
        </authorList>
    </citation>
    <scope>NUCLEOTIDE SEQUENCE</scope>
    <source>
        <strain evidence="3">HSC-15S17</strain>
    </source>
</reference>
<protein>
    <submittedName>
        <fullName evidence="3">SLATT domain-containing protein</fullName>
    </submittedName>
</protein>
<keyword evidence="1" id="KW-0472">Membrane</keyword>
<organism evidence="3 5">
    <name type="scientific">Duganella violaceipulchra</name>
    <dbReference type="NCBI Taxonomy" id="2849652"/>
    <lineage>
        <taxon>Bacteria</taxon>
        <taxon>Pseudomonadati</taxon>
        <taxon>Pseudomonadota</taxon>
        <taxon>Betaproteobacteria</taxon>
        <taxon>Burkholderiales</taxon>
        <taxon>Oxalobacteraceae</taxon>
        <taxon>Telluria group</taxon>
        <taxon>Duganella</taxon>
    </lineage>
</organism>
<dbReference type="InterPro" id="IPR041119">
    <property type="entry name" value="SLATT_6"/>
</dbReference>
<evidence type="ECO:0000313" key="3">
    <source>
        <dbReference type="EMBL" id="MBV6324380.1"/>
    </source>
</evidence>
<feature type="transmembrane region" description="Helical" evidence="1">
    <location>
        <begin position="60"/>
        <end position="78"/>
    </location>
</feature>
<name>A0AA41HE53_9BURK</name>
<keyword evidence="1" id="KW-1133">Transmembrane helix</keyword>
<dbReference type="Proteomes" id="UP001155901">
    <property type="component" value="Unassembled WGS sequence"/>
</dbReference>
<gene>
    <name evidence="3" type="ORF">KVP70_25930</name>
    <name evidence="4" type="ORF">L1274_000918</name>
</gene>
<reference evidence="4" key="2">
    <citation type="submission" date="2022-03" db="EMBL/GenBank/DDBJ databases">
        <title>Genome Encyclopedia of Bacteria and Archaea VI: Functional Genomics of Type Strains.</title>
        <authorList>
            <person name="Whitman W."/>
        </authorList>
    </citation>
    <scope>NUCLEOTIDE SEQUENCE</scope>
    <source>
        <strain evidence="4">HSC-15S17</strain>
    </source>
</reference>
<evidence type="ECO:0000259" key="2">
    <source>
        <dbReference type="Pfam" id="PF18169"/>
    </source>
</evidence>
<dbReference type="EMBL" id="JALJZU010000002">
    <property type="protein sequence ID" value="MCP2007225.1"/>
    <property type="molecule type" value="Genomic_DNA"/>
</dbReference>
<dbReference type="Proteomes" id="UP001162889">
    <property type="component" value="Unassembled WGS sequence"/>
</dbReference>
<dbReference type="RefSeq" id="WP_217945301.1">
    <property type="nucleotide sequence ID" value="NZ_JAHTGR010000016.1"/>
</dbReference>
<dbReference type="EMBL" id="JAHTGR010000016">
    <property type="protein sequence ID" value="MBV6324380.1"/>
    <property type="molecule type" value="Genomic_DNA"/>
</dbReference>
<dbReference type="NCBIfam" id="NF033630">
    <property type="entry name" value="SLATT_6"/>
    <property type="match status" value="1"/>
</dbReference>